<protein>
    <submittedName>
        <fullName evidence="1">Uncharacterized protein</fullName>
    </submittedName>
</protein>
<name>A0ACC1C218_9ROSI</name>
<sequence length="604" mass="67884">MEELKNSSTVKGDNESDINNPQEIEEGQTSAQGKPTAIGGEEKDNEENSPETEGSQTAEAKNSITIEEEDNKESSHEIGGQTASPAASQVLMNYTDLPYYLQYCLMYCCIFPINHRISKGKLIRLMVAEGLAQEKPGQLMEDTAQENISELINQGIIQVEDEHIGEGAYLTVNPHWHEIILCKMEEENFITAFTGAHSLIPHTARHVSVYSNLTTVAPQLKNVRPRGLFFLGSQDLSRDHGNWLNFNGAKFLRILDLEHTKIKRLPDEVGDLIHLTYIGLKHTDINELPPSLGNLRALQTLDLKYCGDLPALPHKVLNLVQLRHIKMYKRLNVGGVKLPPGIERLRNILSLTGIHAGSGTAQELSNLIHLRRLGVLDVAEENVGDLFASIMMMQSLLSLSVEAKHFIEGTLVLLESFLPPPLLEKLRLEGRLERIPSWFSSMERLTKLRLGFFHLSENPALLLQDLPNLKILILWHAYDGKKLGKEFCRVGGFPKPEILTISSHVLEEWTEIEDGALPRLQYLHLRNCLNLRMLPEGLQFVTTLKHLTLIPLLNEQVERLKPGGGEENYKIRYIPQISYLPMSDLQDSFPLPPCTPTEEGDMLG</sequence>
<evidence type="ECO:0000313" key="2">
    <source>
        <dbReference type="Proteomes" id="UP001164250"/>
    </source>
</evidence>
<organism evidence="1 2">
    <name type="scientific">Pistacia atlantica</name>
    <dbReference type="NCBI Taxonomy" id="434234"/>
    <lineage>
        <taxon>Eukaryota</taxon>
        <taxon>Viridiplantae</taxon>
        <taxon>Streptophyta</taxon>
        <taxon>Embryophyta</taxon>
        <taxon>Tracheophyta</taxon>
        <taxon>Spermatophyta</taxon>
        <taxon>Magnoliopsida</taxon>
        <taxon>eudicotyledons</taxon>
        <taxon>Gunneridae</taxon>
        <taxon>Pentapetalae</taxon>
        <taxon>rosids</taxon>
        <taxon>malvids</taxon>
        <taxon>Sapindales</taxon>
        <taxon>Anacardiaceae</taxon>
        <taxon>Pistacia</taxon>
    </lineage>
</organism>
<reference evidence="2" key="1">
    <citation type="journal article" date="2023" name="G3 (Bethesda)">
        <title>Genome assembly and association tests identify interacting loci associated with vigor, precocity, and sex in interspecific pistachio rootstocks.</title>
        <authorList>
            <person name="Palmer W."/>
            <person name="Jacygrad E."/>
            <person name="Sagayaradj S."/>
            <person name="Cavanaugh K."/>
            <person name="Han R."/>
            <person name="Bertier L."/>
            <person name="Beede B."/>
            <person name="Kafkas S."/>
            <person name="Golino D."/>
            <person name="Preece J."/>
            <person name="Michelmore R."/>
        </authorList>
    </citation>
    <scope>NUCLEOTIDE SEQUENCE [LARGE SCALE GENOMIC DNA]</scope>
</reference>
<proteinExistence type="predicted"/>
<comment type="caution">
    <text evidence="1">The sequence shown here is derived from an EMBL/GenBank/DDBJ whole genome shotgun (WGS) entry which is preliminary data.</text>
</comment>
<dbReference type="Proteomes" id="UP001164250">
    <property type="component" value="Chromosome 2"/>
</dbReference>
<keyword evidence="2" id="KW-1185">Reference proteome</keyword>
<dbReference type="EMBL" id="CM047898">
    <property type="protein sequence ID" value="KAJ0106021.1"/>
    <property type="molecule type" value="Genomic_DNA"/>
</dbReference>
<accession>A0ACC1C218</accession>
<evidence type="ECO:0000313" key="1">
    <source>
        <dbReference type="EMBL" id="KAJ0106021.1"/>
    </source>
</evidence>
<gene>
    <name evidence="1" type="ORF">Patl1_18109</name>
</gene>